<gene>
    <name evidence="2" type="ORF">SO694_00194037</name>
</gene>
<proteinExistence type="predicted"/>
<sequence length="520" mass="57004">MRYWADAEVPAPAGAVPAYDVEAYLTFVPDFGGWNNSYYLLTACKAAEGGCEYSLADFAPPLLAARSRARDFVRGVLRRSPPRLAAEGRLADDVEWPPRKKVTNAAARCTPRHKATDSCFPLASGSTLSLVADFVPDTEGGVVIFGKARAQRVFGDDFTEARVAKLRYDPPEWRRDGLAALARTRRRQGRKRVMQRRFNVDGDKELRDNRLARAVVHLRTAGWKTHGADAKHVDRAGRLLTPFYAYAADVDPAANNFYKRLVRDVVRHSDAVTCAAAAIVTWLGRMGGPAVPGADAAFSSLHARMNEFQFGESGNLAAETLRDAVGRSLGAREALYVATDAPDRATFDAIRHRGHRVVLLSDAILASTRARRNATGPLPLKYAKDWNGVSMTPAEAAAVAAVGRNEHGLVDVLVAAQGRAFTGTWFSTLTTHVQRIRGYVGRPDESTFFSMATRWAACQRWYMREFPTAWRGIAGDDQPGPRPGEGVYNGPKDGVDYQQKGYPADGAAADPRTRPFPVRR</sequence>
<accession>A0ABR1FNV3</accession>
<evidence type="ECO:0000313" key="2">
    <source>
        <dbReference type="EMBL" id="KAK7234524.1"/>
    </source>
</evidence>
<protein>
    <submittedName>
        <fullName evidence="2">Uncharacterized protein</fullName>
    </submittedName>
</protein>
<name>A0ABR1FNV3_AURAN</name>
<feature type="region of interest" description="Disordered" evidence="1">
    <location>
        <begin position="473"/>
        <end position="520"/>
    </location>
</feature>
<dbReference type="Proteomes" id="UP001363151">
    <property type="component" value="Unassembled WGS sequence"/>
</dbReference>
<keyword evidence="3" id="KW-1185">Reference proteome</keyword>
<comment type="caution">
    <text evidence="2">The sequence shown here is derived from an EMBL/GenBank/DDBJ whole genome shotgun (WGS) entry which is preliminary data.</text>
</comment>
<dbReference type="Gene3D" id="3.40.50.11350">
    <property type="match status" value="1"/>
</dbReference>
<reference evidence="2 3" key="1">
    <citation type="submission" date="2024-03" db="EMBL/GenBank/DDBJ databases">
        <title>Aureococcus anophagefferens CCMP1851 and Kratosvirus quantuckense: Draft genome of a second virus-susceptible host strain in the model system.</title>
        <authorList>
            <person name="Chase E."/>
            <person name="Truchon A.R."/>
            <person name="Schepens W."/>
            <person name="Wilhelm S.W."/>
        </authorList>
    </citation>
    <scope>NUCLEOTIDE SEQUENCE [LARGE SCALE GENOMIC DNA]</scope>
    <source>
        <strain evidence="2 3">CCMP1851</strain>
    </source>
</reference>
<evidence type="ECO:0000256" key="1">
    <source>
        <dbReference type="SAM" id="MobiDB-lite"/>
    </source>
</evidence>
<evidence type="ECO:0000313" key="3">
    <source>
        <dbReference type="Proteomes" id="UP001363151"/>
    </source>
</evidence>
<dbReference type="CDD" id="cd11296">
    <property type="entry name" value="O-FucT_like"/>
    <property type="match status" value="1"/>
</dbReference>
<dbReference type="EMBL" id="JBBJCI010000321">
    <property type="protein sequence ID" value="KAK7234524.1"/>
    <property type="molecule type" value="Genomic_DNA"/>
</dbReference>
<organism evidence="2 3">
    <name type="scientific">Aureococcus anophagefferens</name>
    <name type="common">Harmful bloom alga</name>
    <dbReference type="NCBI Taxonomy" id="44056"/>
    <lineage>
        <taxon>Eukaryota</taxon>
        <taxon>Sar</taxon>
        <taxon>Stramenopiles</taxon>
        <taxon>Ochrophyta</taxon>
        <taxon>Pelagophyceae</taxon>
        <taxon>Pelagomonadales</taxon>
        <taxon>Pelagomonadaceae</taxon>
        <taxon>Aureococcus</taxon>
    </lineage>
</organism>